<evidence type="ECO:0000313" key="2">
    <source>
        <dbReference type="Proteomes" id="UP000575469"/>
    </source>
</evidence>
<name>A0A848NUD4_9RALS</name>
<accession>A0A848NUD4</accession>
<dbReference type="Proteomes" id="UP000575469">
    <property type="component" value="Unassembled WGS sequence"/>
</dbReference>
<reference evidence="1 2" key="1">
    <citation type="submission" date="2020-04" db="EMBL/GenBank/DDBJ databases">
        <title>Ralstonia insidiosa genome sequencing and assembly.</title>
        <authorList>
            <person name="Martins R.C.R."/>
            <person name="Perdigao-Neto L.V."/>
            <person name="Levin A.S.S."/>
            <person name="Costa S.F."/>
        </authorList>
    </citation>
    <scope>NUCLEOTIDE SEQUENCE [LARGE SCALE GENOMIC DNA]</scope>
    <source>
        <strain evidence="1 2">5047</strain>
    </source>
</reference>
<dbReference type="EMBL" id="JABBZM010000002">
    <property type="protein sequence ID" value="NMV36959.1"/>
    <property type="molecule type" value="Genomic_DNA"/>
</dbReference>
<protein>
    <submittedName>
        <fullName evidence="1">DUF1566 domain-containing protein</fullName>
    </submittedName>
</protein>
<organism evidence="1 2">
    <name type="scientific">Ralstonia insidiosa</name>
    <dbReference type="NCBI Taxonomy" id="190721"/>
    <lineage>
        <taxon>Bacteria</taxon>
        <taxon>Pseudomonadati</taxon>
        <taxon>Pseudomonadota</taxon>
        <taxon>Betaproteobacteria</taxon>
        <taxon>Burkholderiales</taxon>
        <taxon>Burkholderiaceae</taxon>
        <taxon>Ralstonia</taxon>
    </lineage>
</organism>
<dbReference type="AlphaFoldDB" id="A0A848NUD4"/>
<dbReference type="RefSeq" id="WP_169339240.1">
    <property type="nucleotide sequence ID" value="NZ_JABBZM010000002.1"/>
</dbReference>
<gene>
    <name evidence="1" type="ORF">HGR00_03435</name>
</gene>
<evidence type="ECO:0000313" key="1">
    <source>
        <dbReference type="EMBL" id="NMV36959.1"/>
    </source>
</evidence>
<comment type="caution">
    <text evidence="1">The sequence shown here is derived from an EMBL/GenBank/DDBJ whole genome shotgun (WGS) entry which is preliminary data.</text>
</comment>
<sequence>MTITLEAIKAEHTKISEMIATFEKQAAAEYCIEAVTIPLAPGERVAGPVLNDDGTLSHYLIKLPGEADDIDWKDAGAWAQKRGGSLPTRQEQALLYANLKAEFQPAAYWSDQAHEKDSAYAWCQYFGSGDQTSYRKSAALRAVAVRRFIPSVI</sequence>
<proteinExistence type="predicted"/>